<comment type="similarity">
    <text evidence="2 8">Belongs to the SRP14 family.</text>
</comment>
<dbReference type="PANTHER" id="PTHR12013">
    <property type="entry name" value="SIGNAL RECOGNITION PARTICLE 14 KD PROTEIN"/>
    <property type="match status" value="1"/>
</dbReference>
<accession>A0A0N4ZPE5</accession>
<evidence type="ECO:0000256" key="1">
    <source>
        <dbReference type="ARBA" id="ARBA00004496"/>
    </source>
</evidence>
<evidence type="ECO:0000256" key="5">
    <source>
        <dbReference type="ARBA" id="ARBA00022884"/>
    </source>
</evidence>
<sequence>MVLLDNDAFIVKLSDLMMKTRLGGPSIVNLTIKQYDGRTKPRSHDPAKALLEPKKKLCLFRATIGSKKISTVVEPENVERFHETYASVVRGNANSLQKDITEKRTFVQKKTKRTV</sequence>
<keyword evidence="7 8" id="KW-0687">Ribonucleoprotein</keyword>
<dbReference type="Gene3D" id="3.30.720.10">
    <property type="entry name" value="Signal recognition particle alu RNA binding heterodimer, srp9/1"/>
    <property type="match status" value="1"/>
</dbReference>
<keyword evidence="5 8" id="KW-0694">RNA-binding</keyword>
<evidence type="ECO:0000313" key="10">
    <source>
        <dbReference type="WBParaSite" id="PTRK_0001040500.1"/>
    </source>
</evidence>
<dbReference type="InterPro" id="IPR003210">
    <property type="entry name" value="Signal_recog_particle_SRP14"/>
</dbReference>
<comment type="function">
    <text evidence="8">Component of the signal recognition particle (SRP) complex, a ribonucleoprotein complex that mediates the cotranslational targeting of secretory and membrane proteins to the endoplasmic reticulum (ER). SRP9 together with SRP14 and the Alu portion of the SRP RNA, constitutes the elongation arrest domain of SRP. The complex of SRP9 and SRP14 is required for SRP RNA binding.</text>
</comment>
<reference evidence="10" key="1">
    <citation type="submission" date="2017-02" db="UniProtKB">
        <authorList>
            <consortium name="WormBaseParasite"/>
        </authorList>
    </citation>
    <scope>IDENTIFICATION</scope>
</reference>
<dbReference type="STRING" id="131310.A0A0N4ZPE5"/>
<evidence type="ECO:0000256" key="7">
    <source>
        <dbReference type="ARBA" id="ARBA00023274"/>
    </source>
</evidence>
<keyword evidence="6 8" id="KW-0733">Signal recognition particle</keyword>
<dbReference type="GO" id="GO:0008312">
    <property type="term" value="F:7S RNA binding"/>
    <property type="evidence" value="ECO:0007669"/>
    <property type="project" value="UniProtKB-UniRule"/>
</dbReference>
<comment type="subcellular location">
    <subcellularLocation>
        <location evidence="1 8">Cytoplasm</location>
    </subcellularLocation>
</comment>
<keyword evidence="4 8" id="KW-0963">Cytoplasm</keyword>
<dbReference type="GO" id="GO:0006614">
    <property type="term" value="P:SRP-dependent cotranslational protein targeting to membrane"/>
    <property type="evidence" value="ECO:0007669"/>
    <property type="project" value="UniProtKB-UniRule"/>
</dbReference>
<evidence type="ECO:0000256" key="4">
    <source>
        <dbReference type="ARBA" id="ARBA00022490"/>
    </source>
</evidence>
<evidence type="ECO:0000256" key="2">
    <source>
        <dbReference type="ARBA" id="ARBA00010349"/>
    </source>
</evidence>
<evidence type="ECO:0000256" key="8">
    <source>
        <dbReference type="RuleBase" id="RU368100"/>
    </source>
</evidence>
<protein>
    <recommendedName>
        <fullName evidence="3 8">Signal recognition particle 14 kDa protein</fullName>
        <shortName evidence="8">SRP14</shortName>
    </recommendedName>
</protein>
<proteinExistence type="inferred from homology"/>
<evidence type="ECO:0000256" key="6">
    <source>
        <dbReference type="ARBA" id="ARBA00023135"/>
    </source>
</evidence>
<keyword evidence="9" id="KW-1185">Reference proteome</keyword>
<dbReference type="GO" id="GO:0030942">
    <property type="term" value="F:endoplasmic reticulum signal peptide binding"/>
    <property type="evidence" value="ECO:0007669"/>
    <property type="project" value="UniProtKB-UniRule"/>
</dbReference>
<evidence type="ECO:0000313" key="9">
    <source>
        <dbReference type="Proteomes" id="UP000038045"/>
    </source>
</evidence>
<dbReference type="InterPro" id="IPR009018">
    <property type="entry name" value="Signal_recog_particle_SRP9/14"/>
</dbReference>
<dbReference type="Pfam" id="PF02290">
    <property type="entry name" value="SRP14"/>
    <property type="match status" value="1"/>
</dbReference>
<organism evidence="9 10">
    <name type="scientific">Parastrongyloides trichosuri</name>
    <name type="common">Possum-specific nematode worm</name>
    <dbReference type="NCBI Taxonomy" id="131310"/>
    <lineage>
        <taxon>Eukaryota</taxon>
        <taxon>Metazoa</taxon>
        <taxon>Ecdysozoa</taxon>
        <taxon>Nematoda</taxon>
        <taxon>Chromadorea</taxon>
        <taxon>Rhabditida</taxon>
        <taxon>Tylenchina</taxon>
        <taxon>Panagrolaimomorpha</taxon>
        <taxon>Strongyloidoidea</taxon>
        <taxon>Strongyloididae</taxon>
        <taxon>Parastrongyloides</taxon>
    </lineage>
</organism>
<dbReference type="Proteomes" id="UP000038045">
    <property type="component" value="Unplaced"/>
</dbReference>
<dbReference type="GO" id="GO:0005786">
    <property type="term" value="C:signal recognition particle, endoplasmic reticulum targeting"/>
    <property type="evidence" value="ECO:0007669"/>
    <property type="project" value="UniProtKB-UniRule"/>
</dbReference>
<name>A0A0N4ZPE5_PARTI</name>
<comment type="subunit">
    <text evidence="8">Heterodimer with SRP9; binds RNA as heterodimer. Component of a signal recognition particle (SRP) complex that consists of a 7SL RNA molecule of 300 nucleotides and six protein subunits: SRP72, SRP68, SRP54, SRP19, SRP14 and SRP9.</text>
</comment>
<dbReference type="AlphaFoldDB" id="A0A0N4ZPE5"/>
<dbReference type="SUPFAM" id="SSF54762">
    <property type="entry name" value="Signal recognition particle alu RNA binding heterodimer, SRP9/14"/>
    <property type="match status" value="1"/>
</dbReference>
<dbReference type="WBParaSite" id="PTRK_0001040500.1">
    <property type="protein sequence ID" value="PTRK_0001040500.1"/>
    <property type="gene ID" value="PTRK_0001040500"/>
</dbReference>
<evidence type="ECO:0000256" key="3">
    <source>
        <dbReference type="ARBA" id="ARBA00017926"/>
    </source>
</evidence>